<protein>
    <submittedName>
        <fullName evidence="1">Uncharacterized protein</fullName>
    </submittedName>
</protein>
<sequence>MFWPDTGIEAFCKEYNNRLNALHREQNAARNSFITEQGKLTREKEKIVQSICDGGELAEMLKDRAVFAQTVSKSWDIF</sequence>
<reference evidence="1 2" key="1">
    <citation type="submission" date="2016-10" db="EMBL/GenBank/DDBJ databases">
        <authorList>
            <person name="de Groot N.N."/>
        </authorList>
    </citation>
    <scope>NUCLEOTIDE SEQUENCE [LARGE SCALE GENOMIC DNA]</scope>
    <source>
        <strain evidence="1 2">U95</strain>
    </source>
</reference>
<accession>A0A1G5RIZ3</accession>
<gene>
    <name evidence="1" type="ORF">SAMN04488118_1192</name>
</gene>
<organism evidence="1 2">
    <name type="scientific">Epibacterium ulvae</name>
    <dbReference type="NCBI Taxonomy" id="1156985"/>
    <lineage>
        <taxon>Bacteria</taxon>
        <taxon>Pseudomonadati</taxon>
        <taxon>Pseudomonadota</taxon>
        <taxon>Alphaproteobacteria</taxon>
        <taxon>Rhodobacterales</taxon>
        <taxon>Roseobacteraceae</taxon>
        <taxon>Epibacterium</taxon>
    </lineage>
</organism>
<evidence type="ECO:0000313" key="1">
    <source>
        <dbReference type="EMBL" id="SCZ73770.1"/>
    </source>
</evidence>
<keyword evidence="2" id="KW-1185">Reference proteome</keyword>
<dbReference type="AlphaFoldDB" id="A0A1G5RIZ3"/>
<name>A0A1G5RIZ3_9RHOB</name>
<dbReference type="Proteomes" id="UP000198767">
    <property type="component" value="Unassembled WGS sequence"/>
</dbReference>
<evidence type="ECO:0000313" key="2">
    <source>
        <dbReference type="Proteomes" id="UP000198767"/>
    </source>
</evidence>
<proteinExistence type="predicted"/>
<dbReference type="EMBL" id="FMWG01000019">
    <property type="protein sequence ID" value="SCZ73770.1"/>
    <property type="molecule type" value="Genomic_DNA"/>
</dbReference>
<dbReference type="RefSeq" id="WP_090221172.1">
    <property type="nucleotide sequence ID" value="NZ_FMWG01000019.1"/>
</dbReference>